<comment type="subcellular location">
    <subcellularLocation>
        <location evidence="1">Nucleus</location>
    </subcellularLocation>
</comment>
<dbReference type="Proteomes" id="UP000006671">
    <property type="component" value="Unassembled WGS sequence"/>
</dbReference>
<dbReference type="InterPro" id="IPR006592">
    <property type="entry name" value="RNA_pol_N"/>
</dbReference>
<keyword evidence="19" id="KW-1185">Reference proteome</keyword>
<dbReference type="InterPro" id="IPR000722">
    <property type="entry name" value="RNA_pol_asu"/>
</dbReference>
<dbReference type="VEuPathDB" id="AmoebaDB:NAEGRDRAFT_58671"/>
<reference evidence="18 19" key="1">
    <citation type="journal article" date="2010" name="Cell">
        <title>The genome of Naegleria gruberi illuminates early eukaryotic versatility.</title>
        <authorList>
            <person name="Fritz-Laylin L.K."/>
            <person name="Prochnik S.E."/>
            <person name="Ginger M.L."/>
            <person name="Dacks J.B."/>
            <person name="Carpenter M.L."/>
            <person name="Field M.C."/>
            <person name="Kuo A."/>
            <person name="Paredez A."/>
            <person name="Chapman J."/>
            <person name="Pham J."/>
            <person name="Shu S."/>
            <person name="Neupane R."/>
            <person name="Cipriano M."/>
            <person name="Mancuso J."/>
            <person name="Tu H."/>
            <person name="Salamov A."/>
            <person name="Lindquist E."/>
            <person name="Shapiro H."/>
            <person name="Lucas S."/>
            <person name="Grigoriev I.V."/>
            <person name="Cande W.Z."/>
            <person name="Fulton C."/>
            <person name="Rokhsar D.S."/>
            <person name="Dawson S.C."/>
        </authorList>
    </citation>
    <scope>NUCLEOTIDE SEQUENCE [LARGE SCALE GENOMIC DNA]</scope>
    <source>
        <strain evidence="18 19">NEG-M</strain>
    </source>
</reference>
<dbReference type="SMART" id="SM00663">
    <property type="entry name" value="RPOLA_N"/>
    <property type="match status" value="1"/>
</dbReference>
<dbReference type="Gene3D" id="2.40.40.20">
    <property type="match status" value="1"/>
</dbReference>
<keyword evidence="8" id="KW-0677">Repeat</keyword>
<dbReference type="SUPFAM" id="SSF64484">
    <property type="entry name" value="beta and beta-prime subunits of DNA dependent RNA-polymerase"/>
    <property type="match status" value="1"/>
</dbReference>
<dbReference type="FunCoup" id="D2VMG0">
    <property type="interactions" value="407"/>
</dbReference>
<dbReference type="Pfam" id="PF00623">
    <property type="entry name" value="RNA_pol_Rpb1_2"/>
    <property type="match status" value="1"/>
</dbReference>
<comment type="catalytic activity">
    <reaction evidence="14 15">
        <text>RNA(n) + a ribonucleoside 5'-triphosphate = RNA(n+1) + diphosphate</text>
        <dbReference type="Rhea" id="RHEA:21248"/>
        <dbReference type="Rhea" id="RHEA-COMP:14527"/>
        <dbReference type="Rhea" id="RHEA-COMP:17342"/>
        <dbReference type="ChEBI" id="CHEBI:33019"/>
        <dbReference type="ChEBI" id="CHEBI:61557"/>
        <dbReference type="ChEBI" id="CHEBI:140395"/>
        <dbReference type="EC" id="2.7.7.6"/>
    </reaction>
</comment>
<evidence type="ECO:0000256" key="6">
    <source>
        <dbReference type="ARBA" id="ARBA00022695"/>
    </source>
</evidence>
<dbReference type="InterPro" id="IPR000684">
    <property type="entry name" value="RNA_pol_II_repeat_euk"/>
</dbReference>
<dbReference type="InterPro" id="IPR038593">
    <property type="entry name" value="RNA_pol_Rpb1_7_sf"/>
</dbReference>
<dbReference type="Gene3D" id="4.10.860.120">
    <property type="entry name" value="RNA polymerase II, clamp domain"/>
    <property type="match status" value="2"/>
</dbReference>
<dbReference type="EMBL" id="GG738882">
    <property type="protein sequence ID" value="EFC41982.1"/>
    <property type="molecule type" value="Genomic_DNA"/>
</dbReference>
<dbReference type="GO" id="GO:0006366">
    <property type="term" value="P:transcription by RNA polymerase II"/>
    <property type="evidence" value="ECO:0007669"/>
    <property type="project" value="InterPro"/>
</dbReference>
<dbReference type="NCBIfam" id="NF006336">
    <property type="entry name" value="PRK08566.1"/>
    <property type="match status" value="1"/>
</dbReference>
<dbReference type="Pfam" id="PF04997">
    <property type="entry name" value="RNA_pol_Rpb1_1"/>
    <property type="match status" value="1"/>
</dbReference>
<dbReference type="FunFam" id="4.10.860.120:FF:000003">
    <property type="entry name" value="DNA-directed RNA polymerase subunit"/>
    <property type="match status" value="1"/>
</dbReference>
<evidence type="ECO:0000256" key="11">
    <source>
        <dbReference type="ARBA" id="ARBA00023125"/>
    </source>
</evidence>
<feature type="region of interest" description="Disordered" evidence="16">
    <location>
        <begin position="1580"/>
        <end position="1650"/>
    </location>
</feature>
<dbReference type="Pfam" id="PF04983">
    <property type="entry name" value="RNA_pol_Rpb1_3"/>
    <property type="match status" value="1"/>
</dbReference>
<dbReference type="GO" id="GO:0003677">
    <property type="term" value="F:DNA binding"/>
    <property type="evidence" value="ECO:0007669"/>
    <property type="project" value="UniProtKB-KW"/>
</dbReference>
<dbReference type="Gene3D" id="6.20.50.80">
    <property type="match status" value="1"/>
</dbReference>
<comment type="function">
    <text evidence="15">DNA-dependent RNA polymerase catalyzes the transcription of DNA into RNA using the four ribonucleoside triphosphates as substrates.</text>
</comment>
<keyword evidence="6 15" id="KW-0548">Nucleotidyltransferase</keyword>
<dbReference type="Gene3D" id="1.10.274.100">
    <property type="entry name" value="RNA polymerase Rpb1, domain 3"/>
    <property type="match status" value="1"/>
</dbReference>
<dbReference type="OrthoDB" id="270392at2759"/>
<dbReference type="CDD" id="cd02733">
    <property type="entry name" value="RNAP_II_RPB1_N"/>
    <property type="match status" value="1"/>
</dbReference>
<keyword evidence="3 15" id="KW-0240">DNA-directed RNA polymerase</keyword>
<dbReference type="EC" id="2.7.7.6" evidence="15"/>
<dbReference type="Pfam" id="PF05000">
    <property type="entry name" value="RNA_pol_Rpb1_4"/>
    <property type="match status" value="1"/>
</dbReference>
<dbReference type="OMA" id="QAFPIPH"/>
<protein>
    <recommendedName>
        <fullName evidence="15">DNA-directed RNA polymerase subunit</fullName>
        <ecNumber evidence="15">2.7.7.6</ecNumber>
    </recommendedName>
</protein>
<sequence>MNGAFTYSPVDLSSIDRIQFGILNPHVVEKMSACEIIHAETEEKGLPKEGGLMDLRMGTVNSALSCMTCGCGVSECPGHFGHVNIHPTFNILFLKTIVKILKCTCVHCSRLLFNRNTPEFKRIQQIANKRKRFNELMKLKPMDKCMIDDYTGCGGIQPKISKNQLSITQIFPNSNEIKQEIKAESVLQIFKRISTQDLELLGFDSINSNPEWMILTCLPVPPPHVRPSVMHGLNDKAEDDLTHKLADIIKSNATIQKLSKSGSPQHYLDDMIKILQYHCATYMNNEISGVPMSTTKNGRMLKSLRQRLKGKEGRVRGNLMGKRVDFSARTVITPDPTIEIDQVGVPRTIARNMTVPEKVTPFNFERMNELVMNGPETYPGAKYVLRDDGTRIDLKFLSDRSTDQVQLQYGYTIERHLQDGDVVLFNRQPSLHKMSMMGHRVKVMPYSTFRLNLSVVTPYNADFDGDEMNLHLPQSLQTKTELLELMMVPKNIITPQSHRPLIALVQDTLLAGSKCTRRDVYIEKDVMMNCLMYLQDFNGQLPVPAILKPKPLWTGKQLFSLLLPSIDYYGISSTHDDEVGDLKHLDDHLPEFDTGIIISNGELLTGILDKKSLGSSHGSLIHIIVNDKGTQEGKKFLGQCQHVLNYWLLQHGFSVGIGDTIADGETVKKIEEIINNAEREVKKIVKQAHNGLVTAEPGRTVEQSFERSINSTLNAAREDAGMHVKKSLKDSNSIKSMVTSGSKGSYLNISQIIACVGQQNVEGKRVPFGFKNRTLPHFSTDDHGPESRGFVANSYLRGLTPQEFFFHTMGGREGLIDTAVKTAETGYIQRRLVKAMEDVKVNYDGTVRDASGNIIQFLYGEDGMDPIKLESQSFEMLSLSDEIFEEKYKWSTKLEDHNIPESDLNEISLDFANYLMKLNDEYKKLQEYRHLVRDEILQSVDSKIVFPVNLSRLIKRVQREYGRKHSTFNNSSDLNPLYVIKKVNSTCEELLIIKGKDKLSEEAQRNAILLFSIFLKFSLASKVVMNELNLTRESLEYLLGEVKYTFLNGLVQPGEMVGCIAAQSIGEPATQMTLNTFHNAGVSSKNVTLGVPRLKELLDVSRNIKTPGLTIYLKNDNDCEIAKMVKEELEYSNLGSITRSTQIIYDPDIFNSVIESDQFFIREMLEEKTIDPNTFSPWSLRFVLDREMMSEHLNMSQIANIIKQEFQNDISCFYSDDNSEELILIIRIRNSEKSKSETEDDEEDSSMIVEFLKRLESNMLSQLSLKGHNNLKKVFYRKDENIKFFSNKGVEKKTRWSLETEGCDLLSVMSHPQVDFRNTLSNDVIEVEKVLGIEACRNLLMKELRKVIEFDGSYVNYRHLAILCDVMTQGGVITAVTRHGLARSDNGPLMRCSFEQTVEVLVEAAQFSDVDTLKGVSANVMVGKLAPIGTGTFDLVLDEQLLKETIQPTFMKASHLTNISISSPHAVMTPYHSTFSTPSCSTPFSSSPSSPWTPQYSPYTSAFSPITSIASSPTSHNASYSPSANHNYSPSSPANYSPSSPLGSYSPSSPNYRDYSPTSPLINGPMSPIYSPSSPAYTPMNSPGRYSPSSPAFSPLSPNVYSPSSPGRYSPSSPSSPNIYSPTSPIYSPTSPYSPSSPSFSPTSPIDWKQ</sequence>
<evidence type="ECO:0000259" key="17">
    <source>
        <dbReference type="SMART" id="SM00663"/>
    </source>
</evidence>
<dbReference type="PANTHER" id="PTHR19376">
    <property type="entry name" value="DNA-DIRECTED RNA POLYMERASE"/>
    <property type="match status" value="1"/>
</dbReference>
<dbReference type="FunFam" id="1.10.132.30:FF:000001">
    <property type="entry name" value="DNA-directed RNA polymerase subunit"/>
    <property type="match status" value="1"/>
</dbReference>
<dbReference type="GeneID" id="8862675"/>
<name>D2VMG0_NAEGR</name>
<evidence type="ECO:0000256" key="14">
    <source>
        <dbReference type="ARBA" id="ARBA00048552"/>
    </source>
</evidence>
<dbReference type="PROSITE" id="PS00115">
    <property type="entry name" value="RNA_POL_II_REPEAT"/>
    <property type="match status" value="2"/>
</dbReference>
<evidence type="ECO:0000256" key="3">
    <source>
        <dbReference type="ARBA" id="ARBA00022478"/>
    </source>
</evidence>
<dbReference type="FunFam" id="1.10.274.100:FF:000001">
    <property type="entry name" value="DNA-directed RNA polymerase subunit"/>
    <property type="match status" value="1"/>
</dbReference>
<evidence type="ECO:0000256" key="9">
    <source>
        <dbReference type="ARBA" id="ARBA00022833"/>
    </source>
</evidence>
<dbReference type="InterPro" id="IPR007081">
    <property type="entry name" value="RNA_pol_Rpb1_5"/>
</dbReference>
<comment type="similarity">
    <text evidence="2 15">Belongs to the RNA polymerase beta' chain family.</text>
</comment>
<dbReference type="FunFam" id="1.10.150.390:FF:000001">
    <property type="entry name" value="DNA-directed RNA polymerase subunit"/>
    <property type="match status" value="1"/>
</dbReference>
<feature type="domain" description="RNA polymerase N-terminal" evidence="17">
    <location>
        <begin position="211"/>
        <end position="516"/>
    </location>
</feature>
<dbReference type="InterPro" id="IPR042102">
    <property type="entry name" value="RNA_pol_Rpb1_3_sf"/>
</dbReference>
<evidence type="ECO:0000256" key="8">
    <source>
        <dbReference type="ARBA" id="ARBA00022737"/>
    </source>
</evidence>
<evidence type="ECO:0000256" key="12">
    <source>
        <dbReference type="ARBA" id="ARBA00023163"/>
    </source>
</evidence>
<dbReference type="InterPro" id="IPR007083">
    <property type="entry name" value="RNA_pol_Rpb1_4"/>
</dbReference>
<evidence type="ECO:0000256" key="5">
    <source>
        <dbReference type="ARBA" id="ARBA00022679"/>
    </source>
</evidence>
<gene>
    <name evidence="18" type="ORF">NAEGRDRAFT_58671</name>
</gene>
<dbReference type="PANTHER" id="PTHR19376:SF37">
    <property type="entry name" value="DNA-DIRECTED RNA POLYMERASE II SUBUNIT RPB1"/>
    <property type="match status" value="1"/>
</dbReference>
<evidence type="ECO:0000256" key="13">
    <source>
        <dbReference type="ARBA" id="ARBA00023242"/>
    </source>
</evidence>
<dbReference type="InParanoid" id="D2VMG0"/>
<keyword evidence="4" id="KW-0597">Phosphoprotein</keyword>
<evidence type="ECO:0000313" key="19">
    <source>
        <dbReference type="Proteomes" id="UP000006671"/>
    </source>
</evidence>
<keyword evidence="12 15" id="KW-0804">Transcription</keyword>
<proteinExistence type="inferred from homology"/>
<dbReference type="GO" id="GO:0046872">
    <property type="term" value="F:metal ion binding"/>
    <property type="evidence" value="ECO:0007669"/>
    <property type="project" value="UniProtKB-KW"/>
</dbReference>
<evidence type="ECO:0000256" key="7">
    <source>
        <dbReference type="ARBA" id="ARBA00022723"/>
    </source>
</evidence>
<dbReference type="Pfam" id="PF04998">
    <property type="entry name" value="RNA_pol_Rpb1_5"/>
    <property type="match status" value="1"/>
</dbReference>
<dbReference type="Pfam" id="PF04990">
    <property type="entry name" value="RNA_pol_Rpb1_7"/>
    <property type="match status" value="1"/>
</dbReference>
<keyword evidence="5 15" id="KW-0808">Transferase</keyword>
<evidence type="ECO:0000256" key="15">
    <source>
        <dbReference type="RuleBase" id="RU004279"/>
    </source>
</evidence>
<keyword evidence="9" id="KW-0862">Zinc</keyword>
<keyword evidence="11" id="KW-0238">DNA-binding</keyword>
<evidence type="ECO:0000256" key="10">
    <source>
        <dbReference type="ARBA" id="ARBA00022842"/>
    </source>
</evidence>
<dbReference type="GO" id="GO:0003899">
    <property type="term" value="F:DNA-directed RNA polymerase activity"/>
    <property type="evidence" value="ECO:0007669"/>
    <property type="project" value="UniProtKB-EC"/>
</dbReference>
<dbReference type="Gene3D" id="1.10.132.30">
    <property type="match status" value="1"/>
</dbReference>
<dbReference type="RefSeq" id="XP_002674726.1">
    <property type="nucleotide sequence ID" value="XM_002674680.1"/>
</dbReference>
<evidence type="ECO:0000256" key="2">
    <source>
        <dbReference type="ARBA" id="ARBA00006460"/>
    </source>
</evidence>
<dbReference type="InterPro" id="IPR044893">
    <property type="entry name" value="RNA_pol_Rpb1_clamp_domain"/>
</dbReference>
<accession>D2VMG0</accession>
<feature type="compositionally biased region" description="Low complexity" evidence="16">
    <location>
        <begin position="1514"/>
        <end position="1550"/>
    </location>
</feature>
<dbReference type="InterPro" id="IPR007075">
    <property type="entry name" value="RNA_pol_Rpb1_6"/>
</dbReference>
<feature type="region of interest" description="Disordered" evidence="16">
    <location>
        <begin position="1514"/>
        <end position="1567"/>
    </location>
</feature>
<dbReference type="CDD" id="cd02584">
    <property type="entry name" value="RNAP_II_Rpb1_C"/>
    <property type="match status" value="1"/>
</dbReference>
<dbReference type="InterPro" id="IPR038120">
    <property type="entry name" value="Rpb1_funnel_sf"/>
</dbReference>
<dbReference type="InterPro" id="IPR007073">
    <property type="entry name" value="RNA_pol_Rpb1_7"/>
</dbReference>
<evidence type="ECO:0000313" key="18">
    <source>
        <dbReference type="EMBL" id="EFC41982.1"/>
    </source>
</evidence>
<dbReference type="Pfam" id="PF04992">
    <property type="entry name" value="RNA_pol_Rpb1_6"/>
    <property type="match status" value="1"/>
</dbReference>
<dbReference type="GO" id="GO:0005665">
    <property type="term" value="C:RNA polymerase II, core complex"/>
    <property type="evidence" value="ECO:0007669"/>
    <property type="project" value="TreeGrafter"/>
</dbReference>
<dbReference type="KEGG" id="ngr:NAEGRDRAFT_58671"/>
<keyword evidence="7" id="KW-0479">Metal-binding</keyword>
<dbReference type="Gene3D" id="1.10.150.390">
    <property type="match status" value="1"/>
</dbReference>
<dbReference type="InterPro" id="IPR007080">
    <property type="entry name" value="RNA_pol_Rpb1_1"/>
</dbReference>
<dbReference type="InterPro" id="IPR045867">
    <property type="entry name" value="DNA-dir_RpoC_beta_prime"/>
</dbReference>
<keyword evidence="10" id="KW-0460">Magnesium</keyword>
<evidence type="ECO:0000256" key="4">
    <source>
        <dbReference type="ARBA" id="ARBA00022553"/>
    </source>
</evidence>
<dbReference type="STRING" id="5762.D2VMG0"/>
<evidence type="ECO:0000256" key="16">
    <source>
        <dbReference type="SAM" id="MobiDB-lite"/>
    </source>
</evidence>
<dbReference type="Gene3D" id="6.10.250.2940">
    <property type="match status" value="1"/>
</dbReference>
<feature type="compositionally biased region" description="Low complexity" evidence="16">
    <location>
        <begin position="1587"/>
        <end position="1650"/>
    </location>
</feature>
<evidence type="ECO:0000256" key="1">
    <source>
        <dbReference type="ARBA" id="ARBA00004123"/>
    </source>
</evidence>
<dbReference type="Gene3D" id="3.30.1360.140">
    <property type="match status" value="1"/>
</dbReference>
<dbReference type="InterPro" id="IPR007066">
    <property type="entry name" value="RNA_pol_Rpb1_3"/>
</dbReference>
<keyword evidence="13" id="KW-0539">Nucleus</keyword>
<organism evidence="19">
    <name type="scientific">Naegleria gruberi</name>
    <name type="common">Amoeba</name>
    <dbReference type="NCBI Taxonomy" id="5762"/>
    <lineage>
        <taxon>Eukaryota</taxon>
        <taxon>Discoba</taxon>
        <taxon>Heterolobosea</taxon>
        <taxon>Tetramitia</taxon>
        <taxon>Eutetramitia</taxon>
        <taxon>Vahlkampfiidae</taxon>
        <taxon>Naegleria</taxon>
    </lineage>
</organism>
<dbReference type="Gene3D" id="3.30.1490.180">
    <property type="entry name" value="RNA polymerase ii"/>
    <property type="match status" value="1"/>
</dbReference>
<dbReference type="eggNOG" id="KOG0260">
    <property type="taxonomic scope" value="Eukaryota"/>
</dbReference>
<dbReference type="FunFam" id="2.40.40.20:FF:000019">
    <property type="entry name" value="DNA-directed RNA polymerase II subunit RPB1"/>
    <property type="match status" value="1"/>
</dbReference>